<proteinExistence type="predicted"/>
<dbReference type="EMBL" id="UINC01028965">
    <property type="protein sequence ID" value="SVB10901.1"/>
    <property type="molecule type" value="Genomic_DNA"/>
</dbReference>
<protein>
    <submittedName>
        <fullName evidence="1">Uncharacterized protein</fullName>
    </submittedName>
</protein>
<feature type="non-terminal residue" evidence="1">
    <location>
        <position position="1"/>
    </location>
</feature>
<dbReference type="SUPFAM" id="SSF54427">
    <property type="entry name" value="NTF2-like"/>
    <property type="match status" value="1"/>
</dbReference>
<name>A0A382BBI4_9ZZZZ</name>
<evidence type="ECO:0000313" key="1">
    <source>
        <dbReference type="EMBL" id="SVB10901.1"/>
    </source>
</evidence>
<gene>
    <name evidence="1" type="ORF">METZ01_LOCUS163755</name>
</gene>
<sequence>VAKVIIGIIIGALVVYLALNSSEDAQTSTNLSESPEYVANKAVVEAMFKAHIDEDMEAWSALVADSLTWSAPHYGSVNGAGTKEGWAAVLKAYQDNFHDMSIQQSVYLPGLDQFTSEPDFSVRVYAHWKGTHTASGVVAEPWYYANYDLAGGKIVNAVEFMDVGGMMNHIDAASAGK</sequence>
<accession>A0A382BBI4</accession>
<organism evidence="1">
    <name type="scientific">marine metagenome</name>
    <dbReference type="NCBI Taxonomy" id="408172"/>
    <lineage>
        <taxon>unclassified sequences</taxon>
        <taxon>metagenomes</taxon>
        <taxon>ecological metagenomes</taxon>
    </lineage>
</organism>
<reference evidence="1" key="1">
    <citation type="submission" date="2018-05" db="EMBL/GenBank/DDBJ databases">
        <authorList>
            <person name="Lanie J.A."/>
            <person name="Ng W.-L."/>
            <person name="Kazmierczak K.M."/>
            <person name="Andrzejewski T.M."/>
            <person name="Davidsen T.M."/>
            <person name="Wayne K.J."/>
            <person name="Tettelin H."/>
            <person name="Glass J.I."/>
            <person name="Rusch D."/>
            <person name="Podicherti R."/>
            <person name="Tsui H.-C.T."/>
            <person name="Winkler M.E."/>
        </authorList>
    </citation>
    <scope>NUCLEOTIDE SEQUENCE</scope>
</reference>
<dbReference type="Gene3D" id="3.10.450.50">
    <property type="match status" value="1"/>
</dbReference>
<dbReference type="InterPro" id="IPR032710">
    <property type="entry name" value="NTF2-like_dom_sf"/>
</dbReference>
<dbReference type="AlphaFoldDB" id="A0A382BBI4"/>